<organism evidence="11 12">
    <name type="scientific">Phrynocephalus forsythii</name>
    <dbReference type="NCBI Taxonomy" id="171643"/>
    <lineage>
        <taxon>Eukaryota</taxon>
        <taxon>Metazoa</taxon>
        <taxon>Chordata</taxon>
        <taxon>Craniata</taxon>
        <taxon>Vertebrata</taxon>
        <taxon>Euteleostomi</taxon>
        <taxon>Lepidosauria</taxon>
        <taxon>Squamata</taxon>
        <taxon>Bifurcata</taxon>
        <taxon>Unidentata</taxon>
        <taxon>Episquamata</taxon>
        <taxon>Toxicofera</taxon>
        <taxon>Iguania</taxon>
        <taxon>Acrodonta</taxon>
        <taxon>Agamidae</taxon>
        <taxon>Agaminae</taxon>
        <taxon>Phrynocephalus</taxon>
    </lineage>
</organism>
<feature type="transmembrane region" description="Helical" evidence="10">
    <location>
        <begin position="291"/>
        <end position="309"/>
    </location>
</feature>
<dbReference type="Pfam" id="PF03820">
    <property type="entry name" value="SFXNs"/>
    <property type="match status" value="1"/>
</dbReference>
<evidence type="ECO:0000256" key="9">
    <source>
        <dbReference type="SAM" id="MobiDB-lite"/>
    </source>
</evidence>
<dbReference type="Proteomes" id="UP001142489">
    <property type="component" value="Unassembled WGS sequence"/>
</dbReference>
<dbReference type="GO" id="GO:0006865">
    <property type="term" value="P:amino acid transport"/>
    <property type="evidence" value="ECO:0007669"/>
    <property type="project" value="UniProtKB-KW"/>
</dbReference>
<dbReference type="PANTHER" id="PTHR11153:SF3">
    <property type="entry name" value="SIDEROFLEXIN-4"/>
    <property type="match status" value="1"/>
</dbReference>
<keyword evidence="12" id="KW-1185">Reference proteome</keyword>
<evidence type="ECO:0000256" key="6">
    <source>
        <dbReference type="ARBA" id="ARBA00022989"/>
    </source>
</evidence>
<keyword evidence="5" id="KW-0029">Amino-acid transport</keyword>
<keyword evidence="6 10" id="KW-1133">Transmembrane helix</keyword>
<dbReference type="InterPro" id="IPR004686">
    <property type="entry name" value="Mtc"/>
</dbReference>
<evidence type="ECO:0000256" key="2">
    <source>
        <dbReference type="ARBA" id="ARBA00005974"/>
    </source>
</evidence>
<keyword evidence="7" id="KW-0496">Mitochondrion</keyword>
<sequence>MTLKPTDLSPGGERRGRRLAGAPAKVFRPGPFLVLHAEPHGSQFEVMEKRGRKIDNARTLLLNAEADSLKNEKIEKAWTLSMASVNPSNGEISPIIFRPPAFLPCTLALVITSAVLNRRHYETFLSQSMLHLYVIGFGMTNGNIVKKECEQKTEERKDIFPSGLSLIASVAYASVIGSVPQFYLNRYKPRSPSFQFIMRNLVPGPLTGALCALSLLVMRSKEIEDGIEVMDSKGNIIGVSQKAGEKAVDETALSRLALFGTGILVSDLALHVLKRRSIFLEKSFPFICMRWSITLLALGTMIPISFSWMPQLGKIQRNELEPEIMSSTEESELFYYRGI</sequence>
<keyword evidence="8 10" id="KW-0472">Membrane</keyword>
<dbReference type="GO" id="GO:0015075">
    <property type="term" value="F:monoatomic ion transmembrane transporter activity"/>
    <property type="evidence" value="ECO:0007669"/>
    <property type="project" value="InterPro"/>
</dbReference>
<dbReference type="OrthoDB" id="6608471at2759"/>
<feature type="transmembrane region" description="Helical" evidence="10">
    <location>
        <begin position="95"/>
        <end position="116"/>
    </location>
</feature>
<evidence type="ECO:0000256" key="5">
    <source>
        <dbReference type="ARBA" id="ARBA00022970"/>
    </source>
</evidence>
<feature type="transmembrane region" description="Helical" evidence="10">
    <location>
        <begin position="165"/>
        <end position="184"/>
    </location>
</feature>
<evidence type="ECO:0000256" key="1">
    <source>
        <dbReference type="ARBA" id="ARBA00004225"/>
    </source>
</evidence>
<evidence type="ECO:0000313" key="11">
    <source>
        <dbReference type="EMBL" id="KAJ7325260.1"/>
    </source>
</evidence>
<protein>
    <recommendedName>
        <fullName evidence="13">Sideroflexin-4</fullName>
    </recommendedName>
</protein>
<name>A0A9Q0XRY2_9SAUR</name>
<evidence type="ECO:0000256" key="10">
    <source>
        <dbReference type="SAM" id="Phobius"/>
    </source>
</evidence>
<dbReference type="AlphaFoldDB" id="A0A9Q0XRY2"/>
<comment type="caution">
    <text evidence="11">The sequence shown here is derived from an EMBL/GenBank/DDBJ whole genome shotgun (WGS) entry which is preliminary data.</text>
</comment>
<dbReference type="EMBL" id="JAPFRF010000008">
    <property type="protein sequence ID" value="KAJ7325260.1"/>
    <property type="molecule type" value="Genomic_DNA"/>
</dbReference>
<dbReference type="GO" id="GO:1990542">
    <property type="term" value="P:mitochondrial transmembrane transport"/>
    <property type="evidence" value="ECO:0007669"/>
    <property type="project" value="TreeGrafter"/>
</dbReference>
<proteinExistence type="inferred from homology"/>
<evidence type="ECO:0008006" key="13">
    <source>
        <dbReference type="Google" id="ProtNLM"/>
    </source>
</evidence>
<reference evidence="11" key="1">
    <citation type="journal article" date="2023" name="DNA Res.">
        <title>Chromosome-level genome assembly of Phrynocephalus forsythii using third-generation DNA sequencing and Hi-C analysis.</title>
        <authorList>
            <person name="Qi Y."/>
            <person name="Zhao W."/>
            <person name="Zhao Y."/>
            <person name="Niu C."/>
            <person name="Cao S."/>
            <person name="Zhang Y."/>
        </authorList>
    </citation>
    <scope>NUCLEOTIDE SEQUENCE</scope>
    <source>
        <tissue evidence="11">Muscle</tissue>
    </source>
</reference>
<feature type="region of interest" description="Disordered" evidence="9">
    <location>
        <begin position="1"/>
        <end position="21"/>
    </location>
</feature>
<evidence type="ECO:0000256" key="4">
    <source>
        <dbReference type="ARBA" id="ARBA00022692"/>
    </source>
</evidence>
<keyword evidence="3" id="KW-0813">Transport</keyword>
<feature type="transmembrane region" description="Helical" evidence="10">
    <location>
        <begin position="252"/>
        <end position="270"/>
    </location>
</feature>
<gene>
    <name evidence="11" type="ORF">JRQ81_018280</name>
</gene>
<evidence type="ECO:0000256" key="3">
    <source>
        <dbReference type="ARBA" id="ARBA00022448"/>
    </source>
</evidence>
<dbReference type="GO" id="GO:0005743">
    <property type="term" value="C:mitochondrial inner membrane"/>
    <property type="evidence" value="ECO:0007669"/>
    <property type="project" value="TreeGrafter"/>
</dbReference>
<evidence type="ECO:0000256" key="7">
    <source>
        <dbReference type="ARBA" id="ARBA00023128"/>
    </source>
</evidence>
<evidence type="ECO:0000313" key="12">
    <source>
        <dbReference type="Proteomes" id="UP001142489"/>
    </source>
</evidence>
<accession>A0A9Q0XRY2</accession>
<evidence type="ECO:0000256" key="8">
    <source>
        <dbReference type="ARBA" id="ARBA00023136"/>
    </source>
</evidence>
<comment type="subcellular location">
    <subcellularLocation>
        <location evidence="1">Mitochondrion membrane</location>
        <topology evidence="1">Multi-pass membrane protein</topology>
    </subcellularLocation>
</comment>
<keyword evidence="4 10" id="KW-0812">Transmembrane</keyword>
<comment type="similarity">
    <text evidence="2">Belongs to the sideroflexin family.</text>
</comment>
<dbReference type="PANTHER" id="PTHR11153">
    <property type="entry name" value="SIDEROFLEXIN"/>
    <property type="match status" value="1"/>
</dbReference>
<feature type="transmembrane region" description="Helical" evidence="10">
    <location>
        <begin position="196"/>
        <end position="218"/>
    </location>
</feature>